<dbReference type="PANTHER" id="PTHR33048">
    <property type="entry name" value="PTH11-LIKE INTEGRAL MEMBRANE PROTEIN (AFU_ORTHOLOGUE AFUA_5G11245)"/>
    <property type="match status" value="1"/>
</dbReference>
<keyword evidence="3 7" id="KW-1133">Transmembrane helix</keyword>
<organism evidence="9 10">
    <name type="scientific">Cytospora leucostoma</name>
    <dbReference type="NCBI Taxonomy" id="1230097"/>
    <lineage>
        <taxon>Eukaryota</taxon>
        <taxon>Fungi</taxon>
        <taxon>Dikarya</taxon>
        <taxon>Ascomycota</taxon>
        <taxon>Pezizomycotina</taxon>
        <taxon>Sordariomycetes</taxon>
        <taxon>Sordariomycetidae</taxon>
        <taxon>Diaporthales</taxon>
        <taxon>Cytosporaceae</taxon>
        <taxon>Cytospora</taxon>
    </lineage>
</organism>
<feature type="domain" description="Rhodopsin" evidence="8">
    <location>
        <begin position="33"/>
        <end position="270"/>
    </location>
</feature>
<name>A0A423VVZ2_9PEZI</name>
<reference evidence="9 10" key="1">
    <citation type="submission" date="2015-09" db="EMBL/GenBank/DDBJ databases">
        <title>Host preference determinants of Valsa canker pathogens revealed by comparative genomics.</title>
        <authorList>
            <person name="Yin Z."/>
            <person name="Huang L."/>
        </authorList>
    </citation>
    <scope>NUCLEOTIDE SEQUENCE [LARGE SCALE GENOMIC DNA]</scope>
    <source>
        <strain evidence="9 10">SXYLt</strain>
    </source>
</reference>
<dbReference type="GO" id="GO:0016020">
    <property type="term" value="C:membrane"/>
    <property type="evidence" value="ECO:0007669"/>
    <property type="project" value="UniProtKB-SubCell"/>
</dbReference>
<dbReference type="InterPro" id="IPR049326">
    <property type="entry name" value="Rhodopsin_dom_fungi"/>
</dbReference>
<dbReference type="Proteomes" id="UP000285146">
    <property type="component" value="Unassembled WGS sequence"/>
</dbReference>
<keyword evidence="10" id="KW-1185">Reference proteome</keyword>
<feature type="transmembrane region" description="Helical" evidence="7">
    <location>
        <begin position="238"/>
        <end position="259"/>
    </location>
</feature>
<sequence length="410" mass="44121">MSASFMLRSGADGLAKTVHSLSASVTTVFLFTRIWARTTYYKGLWWDDYILVAAWAFQMVANALYAACPSHFGFKVKDGTSHGWTAYYIAVSFIYFAMALSKTAFATTMIRLSEGRTRTLLWVIIAIVCTVNTASAIVAWVEVCEAGVEMASLSKSCVHITTTRWIHVGSAICTIFADIVLAYIPWRITAKVFIPTQEKLGVSVSLSLVGLAVPVCITKAVLGALAPDGSGEHGMPDWTYGLIVITCLAQAEVAIYIIAQTLPILRVVIQGDVGRTRSVTGSGLNKGATSFRKAHKATARTGLDTIEEVRQSIEVVQLSSGRIVPADSEEGRAFKSAQTATDVEQITPPSDRGPTGATAPSHPGQHESGVTVDDEVHKLWSDMGLSRRAWSKSASPSPEGESSGIQQRLD</sequence>
<feature type="transmembrane region" description="Helical" evidence="7">
    <location>
        <begin position="204"/>
        <end position="226"/>
    </location>
</feature>
<dbReference type="PANTHER" id="PTHR33048:SF42">
    <property type="entry name" value="INTEGRAL MEMBRANE PROTEIN"/>
    <property type="match status" value="1"/>
</dbReference>
<feature type="transmembrane region" description="Helical" evidence="7">
    <location>
        <begin position="165"/>
        <end position="184"/>
    </location>
</feature>
<feature type="region of interest" description="Disordered" evidence="6">
    <location>
        <begin position="327"/>
        <end position="410"/>
    </location>
</feature>
<dbReference type="STRING" id="1230097.A0A423VVZ2"/>
<evidence type="ECO:0000256" key="7">
    <source>
        <dbReference type="SAM" id="Phobius"/>
    </source>
</evidence>
<evidence type="ECO:0000256" key="6">
    <source>
        <dbReference type="SAM" id="MobiDB-lite"/>
    </source>
</evidence>
<evidence type="ECO:0000256" key="3">
    <source>
        <dbReference type="ARBA" id="ARBA00022989"/>
    </source>
</evidence>
<dbReference type="EMBL" id="LKEB01000072">
    <property type="protein sequence ID" value="ROV95248.1"/>
    <property type="molecule type" value="Genomic_DNA"/>
</dbReference>
<evidence type="ECO:0000256" key="2">
    <source>
        <dbReference type="ARBA" id="ARBA00022692"/>
    </source>
</evidence>
<keyword evidence="2 7" id="KW-0812">Transmembrane</keyword>
<accession>A0A423VVZ2</accession>
<evidence type="ECO:0000256" key="5">
    <source>
        <dbReference type="ARBA" id="ARBA00038359"/>
    </source>
</evidence>
<feature type="compositionally biased region" description="Low complexity" evidence="6">
    <location>
        <begin position="391"/>
        <end position="404"/>
    </location>
</feature>
<feature type="transmembrane region" description="Helical" evidence="7">
    <location>
        <begin position="119"/>
        <end position="141"/>
    </location>
</feature>
<dbReference type="OrthoDB" id="5417887at2759"/>
<comment type="similarity">
    <text evidence="5">Belongs to the SAT4 family.</text>
</comment>
<evidence type="ECO:0000256" key="4">
    <source>
        <dbReference type="ARBA" id="ARBA00023136"/>
    </source>
</evidence>
<dbReference type="AlphaFoldDB" id="A0A423VVZ2"/>
<dbReference type="Pfam" id="PF20684">
    <property type="entry name" value="Fung_rhodopsin"/>
    <property type="match status" value="1"/>
</dbReference>
<comment type="caution">
    <text evidence="9">The sequence shown here is derived from an EMBL/GenBank/DDBJ whole genome shotgun (WGS) entry which is preliminary data.</text>
</comment>
<evidence type="ECO:0000313" key="10">
    <source>
        <dbReference type="Proteomes" id="UP000285146"/>
    </source>
</evidence>
<protein>
    <recommendedName>
        <fullName evidence="8">Rhodopsin domain-containing protein</fullName>
    </recommendedName>
</protein>
<feature type="compositionally biased region" description="Polar residues" evidence="6">
    <location>
        <begin position="336"/>
        <end position="348"/>
    </location>
</feature>
<feature type="transmembrane region" description="Helical" evidence="7">
    <location>
        <begin position="87"/>
        <end position="107"/>
    </location>
</feature>
<dbReference type="InterPro" id="IPR052337">
    <property type="entry name" value="SAT4-like"/>
</dbReference>
<feature type="transmembrane region" description="Helical" evidence="7">
    <location>
        <begin position="20"/>
        <end position="36"/>
    </location>
</feature>
<evidence type="ECO:0000259" key="8">
    <source>
        <dbReference type="Pfam" id="PF20684"/>
    </source>
</evidence>
<comment type="subcellular location">
    <subcellularLocation>
        <location evidence="1">Membrane</location>
        <topology evidence="1">Multi-pass membrane protein</topology>
    </subcellularLocation>
</comment>
<gene>
    <name evidence="9" type="ORF">VPNG_08967</name>
</gene>
<feature type="transmembrane region" description="Helical" evidence="7">
    <location>
        <begin position="48"/>
        <end position="67"/>
    </location>
</feature>
<dbReference type="InParanoid" id="A0A423VVZ2"/>
<evidence type="ECO:0000313" key="9">
    <source>
        <dbReference type="EMBL" id="ROV95248.1"/>
    </source>
</evidence>
<evidence type="ECO:0000256" key="1">
    <source>
        <dbReference type="ARBA" id="ARBA00004141"/>
    </source>
</evidence>
<proteinExistence type="inferred from homology"/>
<keyword evidence="4 7" id="KW-0472">Membrane</keyword>